<dbReference type="PANTHER" id="PTHR13475:SF3">
    <property type="entry name" value="NEUGRIN"/>
    <property type="match status" value="1"/>
</dbReference>
<dbReference type="PANTHER" id="PTHR13475">
    <property type="entry name" value="NEUGRIN"/>
    <property type="match status" value="1"/>
</dbReference>
<name>A0A5C3QWH0_9AGAR</name>
<proteinExistence type="inferred from homology"/>
<feature type="compositionally biased region" description="Low complexity" evidence="4">
    <location>
        <begin position="29"/>
        <end position="40"/>
    </location>
</feature>
<evidence type="ECO:0000313" key="6">
    <source>
        <dbReference type="Proteomes" id="UP000305067"/>
    </source>
</evidence>
<feature type="compositionally biased region" description="Basic and acidic residues" evidence="4">
    <location>
        <begin position="134"/>
        <end position="156"/>
    </location>
</feature>
<dbReference type="OrthoDB" id="5578174at2759"/>
<evidence type="ECO:0000256" key="4">
    <source>
        <dbReference type="SAM" id="MobiDB-lite"/>
    </source>
</evidence>
<reference evidence="5 6" key="1">
    <citation type="journal article" date="2019" name="Nat. Ecol. Evol.">
        <title>Megaphylogeny resolves global patterns of mushroom evolution.</title>
        <authorList>
            <person name="Varga T."/>
            <person name="Krizsan K."/>
            <person name="Foldi C."/>
            <person name="Dima B."/>
            <person name="Sanchez-Garcia M."/>
            <person name="Sanchez-Ramirez S."/>
            <person name="Szollosi G.J."/>
            <person name="Szarkandi J.G."/>
            <person name="Papp V."/>
            <person name="Albert L."/>
            <person name="Andreopoulos W."/>
            <person name="Angelini C."/>
            <person name="Antonin V."/>
            <person name="Barry K.W."/>
            <person name="Bougher N.L."/>
            <person name="Buchanan P."/>
            <person name="Buyck B."/>
            <person name="Bense V."/>
            <person name="Catcheside P."/>
            <person name="Chovatia M."/>
            <person name="Cooper J."/>
            <person name="Damon W."/>
            <person name="Desjardin D."/>
            <person name="Finy P."/>
            <person name="Geml J."/>
            <person name="Haridas S."/>
            <person name="Hughes K."/>
            <person name="Justo A."/>
            <person name="Karasinski D."/>
            <person name="Kautmanova I."/>
            <person name="Kiss B."/>
            <person name="Kocsube S."/>
            <person name="Kotiranta H."/>
            <person name="LaButti K.M."/>
            <person name="Lechner B.E."/>
            <person name="Liimatainen K."/>
            <person name="Lipzen A."/>
            <person name="Lukacs Z."/>
            <person name="Mihaltcheva S."/>
            <person name="Morgado L.N."/>
            <person name="Niskanen T."/>
            <person name="Noordeloos M.E."/>
            <person name="Ohm R.A."/>
            <person name="Ortiz-Santana B."/>
            <person name="Ovrebo C."/>
            <person name="Racz N."/>
            <person name="Riley R."/>
            <person name="Savchenko A."/>
            <person name="Shiryaev A."/>
            <person name="Soop K."/>
            <person name="Spirin V."/>
            <person name="Szebenyi C."/>
            <person name="Tomsovsky M."/>
            <person name="Tulloss R.E."/>
            <person name="Uehling J."/>
            <person name="Grigoriev I.V."/>
            <person name="Vagvolgyi C."/>
            <person name="Papp T."/>
            <person name="Martin F.M."/>
            <person name="Miettinen O."/>
            <person name="Hibbett D.S."/>
            <person name="Nagy L.G."/>
        </authorList>
    </citation>
    <scope>NUCLEOTIDE SEQUENCE [LARGE SCALE GENOMIC DNA]</scope>
    <source>
        <strain evidence="5 6">CBS 309.79</strain>
    </source>
</reference>
<dbReference type="EMBL" id="ML178818">
    <property type="protein sequence ID" value="TFL04709.1"/>
    <property type="molecule type" value="Genomic_DNA"/>
</dbReference>
<comment type="similarity">
    <text evidence="2">Belongs to the RRG9 family.</text>
</comment>
<feature type="non-terminal residue" evidence="5">
    <location>
        <position position="1"/>
    </location>
</feature>
<sequence length="191" mass="21481">MSRALPPASLTASRIARKKWQLIPQTAPSSLLSDDNSSVDLSEDSDVVNGARPGTPLLHRRHPPTSPTPEYHSAHREAITKRFPDGWNPPKKISREAMEGMKQLHNVDSATFSTAVLADRFRVSPEAVRRILKSRWDPSPEKKSKILQKEKARKQEMALSSPRARERAETIDVERAKRMARSRGSQGFDLN</sequence>
<keyword evidence="6" id="KW-1185">Reference proteome</keyword>
<feature type="region of interest" description="Disordered" evidence="4">
    <location>
        <begin position="134"/>
        <end position="191"/>
    </location>
</feature>
<gene>
    <name evidence="5" type="ORF">BDV98DRAFT_562705</name>
</gene>
<feature type="compositionally biased region" description="Basic and acidic residues" evidence="4">
    <location>
        <begin position="163"/>
        <end position="177"/>
    </location>
</feature>
<dbReference type="Pfam" id="PF06413">
    <property type="entry name" value="Neugrin"/>
    <property type="match status" value="1"/>
</dbReference>
<evidence type="ECO:0000256" key="2">
    <source>
        <dbReference type="ARBA" id="ARBA00010895"/>
    </source>
</evidence>
<evidence type="ECO:0000256" key="1">
    <source>
        <dbReference type="ARBA" id="ARBA00003548"/>
    </source>
</evidence>
<accession>A0A5C3QWH0</accession>
<dbReference type="STRING" id="1884261.A0A5C3QWH0"/>
<feature type="region of interest" description="Disordered" evidence="4">
    <location>
        <begin position="25"/>
        <end position="74"/>
    </location>
</feature>
<protein>
    <recommendedName>
        <fullName evidence="3">Required for respiratory growth protein 9, mitochondrial</fullName>
    </recommendedName>
</protein>
<evidence type="ECO:0000256" key="3">
    <source>
        <dbReference type="ARBA" id="ARBA00013566"/>
    </source>
</evidence>
<dbReference type="Proteomes" id="UP000305067">
    <property type="component" value="Unassembled WGS sequence"/>
</dbReference>
<evidence type="ECO:0000313" key="5">
    <source>
        <dbReference type="EMBL" id="TFL04709.1"/>
    </source>
</evidence>
<organism evidence="5 6">
    <name type="scientific">Pterulicium gracile</name>
    <dbReference type="NCBI Taxonomy" id="1884261"/>
    <lineage>
        <taxon>Eukaryota</taxon>
        <taxon>Fungi</taxon>
        <taxon>Dikarya</taxon>
        <taxon>Basidiomycota</taxon>
        <taxon>Agaricomycotina</taxon>
        <taxon>Agaricomycetes</taxon>
        <taxon>Agaricomycetidae</taxon>
        <taxon>Agaricales</taxon>
        <taxon>Pleurotineae</taxon>
        <taxon>Pterulaceae</taxon>
        <taxon>Pterulicium</taxon>
    </lineage>
</organism>
<dbReference type="AlphaFoldDB" id="A0A5C3QWH0"/>
<dbReference type="InterPro" id="IPR010487">
    <property type="entry name" value="NGRN/Rrg9"/>
</dbReference>
<dbReference type="GO" id="GO:0005634">
    <property type="term" value="C:nucleus"/>
    <property type="evidence" value="ECO:0007669"/>
    <property type="project" value="TreeGrafter"/>
</dbReference>
<comment type="function">
    <text evidence="1">Required for respiratory activity and maintenance and expression of the mitochondrial genome.</text>
</comment>